<dbReference type="Gene3D" id="3.40.50.1820">
    <property type="entry name" value="alpha/beta hydrolase"/>
    <property type="match status" value="1"/>
</dbReference>
<sequence length="232" mass="25211">KASGLDVMVYIHGGYYSNGFIGSDGYGDLLVAKDVIVVMLQYRLGLLGFLSTGDKKIPGNFGLRDQNLALQWVKSNIEHFGGDPSKITLFGQSAGAVSVHMHILSPYSKDLFSRAILQSGNAIQPFATRNDHSNVALRVGNDLQCTGVTKESTAGDVDLFPCLQSANATELVTLYNDYQTLEVVPLLFVPRVDGDFLPAAPEVLLRQGNFNRVDIISGITRDEGALVTKRLY</sequence>
<keyword evidence="8" id="KW-1185">Reference proteome</keyword>
<proteinExistence type="inferred from homology"/>
<name>A0AAV2SII1_MEGNR</name>
<organism evidence="7 8">
    <name type="scientific">Meganyctiphanes norvegica</name>
    <name type="common">Northern krill</name>
    <name type="synonym">Thysanopoda norvegica</name>
    <dbReference type="NCBI Taxonomy" id="48144"/>
    <lineage>
        <taxon>Eukaryota</taxon>
        <taxon>Metazoa</taxon>
        <taxon>Ecdysozoa</taxon>
        <taxon>Arthropoda</taxon>
        <taxon>Crustacea</taxon>
        <taxon>Multicrustacea</taxon>
        <taxon>Malacostraca</taxon>
        <taxon>Eumalacostraca</taxon>
        <taxon>Eucarida</taxon>
        <taxon>Euphausiacea</taxon>
        <taxon>Euphausiidae</taxon>
        <taxon>Meganyctiphanes</taxon>
    </lineage>
</organism>
<evidence type="ECO:0000259" key="6">
    <source>
        <dbReference type="Pfam" id="PF00135"/>
    </source>
</evidence>
<comment type="caution">
    <text evidence="7">The sequence shown here is derived from an EMBL/GenBank/DDBJ whole genome shotgun (WGS) entry which is preliminary data.</text>
</comment>
<protein>
    <recommendedName>
        <fullName evidence="5">Carboxylic ester hydrolase</fullName>
        <ecNumber evidence="5">3.1.1.-</ecNumber>
    </recommendedName>
</protein>
<evidence type="ECO:0000313" key="7">
    <source>
        <dbReference type="EMBL" id="CAL4206516.1"/>
    </source>
</evidence>
<gene>
    <name evidence="7" type="ORF">MNOR_LOCUS38015</name>
</gene>
<keyword evidence="3 5" id="KW-0378">Hydrolase</keyword>
<keyword evidence="4" id="KW-0325">Glycoprotein</keyword>
<feature type="non-terminal residue" evidence="7">
    <location>
        <position position="1"/>
    </location>
</feature>
<dbReference type="PROSITE" id="PS00122">
    <property type="entry name" value="CARBOXYLESTERASE_B_1"/>
    <property type="match status" value="1"/>
</dbReference>
<feature type="non-terminal residue" evidence="7">
    <location>
        <position position="232"/>
    </location>
</feature>
<dbReference type="EMBL" id="CAXKWB010082026">
    <property type="protein sequence ID" value="CAL4206516.1"/>
    <property type="molecule type" value="Genomic_DNA"/>
</dbReference>
<dbReference type="PANTHER" id="PTHR11559">
    <property type="entry name" value="CARBOXYLESTERASE"/>
    <property type="match status" value="1"/>
</dbReference>
<dbReference type="AlphaFoldDB" id="A0AAV2SII1"/>
<reference evidence="7 8" key="1">
    <citation type="submission" date="2024-05" db="EMBL/GenBank/DDBJ databases">
        <authorList>
            <person name="Wallberg A."/>
        </authorList>
    </citation>
    <scope>NUCLEOTIDE SEQUENCE [LARGE SCALE GENOMIC DNA]</scope>
</reference>
<dbReference type="GO" id="GO:0052689">
    <property type="term" value="F:carboxylic ester hydrolase activity"/>
    <property type="evidence" value="ECO:0007669"/>
    <property type="project" value="UniProtKB-KW"/>
</dbReference>
<evidence type="ECO:0000256" key="4">
    <source>
        <dbReference type="ARBA" id="ARBA00023180"/>
    </source>
</evidence>
<accession>A0AAV2SII1</accession>
<evidence type="ECO:0000256" key="5">
    <source>
        <dbReference type="RuleBase" id="RU361235"/>
    </source>
</evidence>
<comment type="similarity">
    <text evidence="1 5">Belongs to the type-B carboxylesterase/lipase family.</text>
</comment>
<dbReference type="Pfam" id="PF00135">
    <property type="entry name" value="COesterase"/>
    <property type="match status" value="1"/>
</dbReference>
<dbReference type="InterPro" id="IPR002018">
    <property type="entry name" value="CarbesteraseB"/>
</dbReference>
<dbReference type="Proteomes" id="UP001497623">
    <property type="component" value="Unassembled WGS sequence"/>
</dbReference>
<evidence type="ECO:0000256" key="2">
    <source>
        <dbReference type="ARBA" id="ARBA00022487"/>
    </source>
</evidence>
<dbReference type="EC" id="3.1.1.-" evidence="5"/>
<feature type="domain" description="Carboxylesterase type B" evidence="6">
    <location>
        <begin position="5"/>
        <end position="229"/>
    </location>
</feature>
<dbReference type="InterPro" id="IPR050309">
    <property type="entry name" value="Type-B_Carboxylest/Lipase"/>
</dbReference>
<dbReference type="InterPro" id="IPR019826">
    <property type="entry name" value="Carboxylesterase_B_AS"/>
</dbReference>
<dbReference type="SUPFAM" id="SSF53474">
    <property type="entry name" value="alpha/beta-Hydrolases"/>
    <property type="match status" value="1"/>
</dbReference>
<evidence type="ECO:0000313" key="8">
    <source>
        <dbReference type="Proteomes" id="UP001497623"/>
    </source>
</evidence>
<dbReference type="InterPro" id="IPR029058">
    <property type="entry name" value="AB_hydrolase_fold"/>
</dbReference>
<keyword evidence="2" id="KW-0719">Serine esterase</keyword>
<evidence type="ECO:0000256" key="3">
    <source>
        <dbReference type="ARBA" id="ARBA00022801"/>
    </source>
</evidence>
<evidence type="ECO:0000256" key="1">
    <source>
        <dbReference type="ARBA" id="ARBA00005964"/>
    </source>
</evidence>